<organism evidence="1 2">
    <name type="scientific">Thermosporothrix hazakensis</name>
    <dbReference type="NCBI Taxonomy" id="644383"/>
    <lineage>
        <taxon>Bacteria</taxon>
        <taxon>Bacillati</taxon>
        <taxon>Chloroflexota</taxon>
        <taxon>Ktedonobacteria</taxon>
        <taxon>Ktedonobacterales</taxon>
        <taxon>Thermosporotrichaceae</taxon>
        <taxon>Thermosporothrix</taxon>
    </lineage>
</organism>
<reference evidence="1 2" key="1">
    <citation type="submission" date="2018-06" db="EMBL/GenBank/DDBJ databases">
        <title>Genomic Encyclopedia of Archaeal and Bacterial Type Strains, Phase II (KMG-II): from individual species to whole genera.</title>
        <authorList>
            <person name="Goeker M."/>
        </authorList>
    </citation>
    <scope>NUCLEOTIDE SEQUENCE [LARGE SCALE GENOMIC DNA]</scope>
    <source>
        <strain evidence="1 2">ATCC BAA-1881</strain>
    </source>
</reference>
<dbReference type="Proteomes" id="UP000248806">
    <property type="component" value="Unassembled WGS sequence"/>
</dbReference>
<sequence>MGIRQWFGKPSQAQREAEAAVRALLGEIQFTLEDPPEVMQEKERRLREGIEMIRRHREQAEAARSWWAKMIGW</sequence>
<gene>
    <name evidence="1" type="ORF">EI42_05893</name>
</gene>
<keyword evidence="2" id="KW-1185">Reference proteome</keyword>
<dbReference type="EMBL" id="QKUF01000041">
    <property type="protein sequence ID" value="PZW20747.1"/>
    <property type="molecule type" value="Genomic_DNA"/>
</dbReference>
<protein>
    <submittedName>
        <fullName evidence="1">Uncharacterized protein</fullName>
    </submittedName>
</protein>
<dbReference type="AlphaFoldDB" id="A0A326U510"/>
<accession>A0A326U510</accession>
<comment type="caution">
    <text evidence="1">The sequence shown here is derived from an EMBL/GenBank/DDBJ whole genome shotgun (WGS) entry which is preliminary data.</text>
</comment>
<proteinExistence type="predicted"/>
<evidence type="ECO:0000313" key="2">
    <source>
        <dbReference type="Proteomes" id="UP000248806"/>
    </source>
</evidence>
<name>A0A326U510_THEHA</name>
<evidence type="ECO:0000313" key="1">
    <source>
        <dbReference type="EMBL" id="PZW20747.1"/>
    </source>
</evidence>